<name>A0A1I0E8L3_9GAMM</name>
<dbReference type="EMBL" id="FOHV01000024">
    <property type="protein sequence ID" value="SET41407.1"/>
    <property type="molecule type" value="Genomic_DNA"/>
</dbReference>
<accession>A0A1I0E8L3</accession>
<dbReference type="Proteomes" id="UP000242642">
    <property type="component" value="Unassembled WGS sequence"/>
</dbReference>
<evidence type="ECO:0000313" key="2">
    <source>
        <dbReference type="Proteomes" id="UP000242642"/>
    </source>
</evidence>
<dbReference type="RefSeq" id="WP_093321174.1">
    <property type="nucleotide sequence ID" value="NZ_FOHV01000024.1"/>
</dbReference>
<dbReference type="AlphaFoldDB" id="A0A1I0E8L3"/>
<evidence type="ECO:0000313" key="1">
    <source>
        <dbReference type="EMBL" id="SET41407.1"/>
    </source>
</evidence>
<sequence length="348" mass="40681">MKYKYLILIFYLFIPFTHANSTVLSRELLNSEINAQLITGVIIEEIQIEENHELDELTSQLPQEYVLKDYNIQGSFVLTKEFYLEFPSLGSNKSIYQKIGLINESKPFSASVQSLTTDESTKLFIDDLKTPIFAPYITNDKIPPEALLVGTNRFLQYVAERQDHYAKLYESLSPTLIKIKELKEKERQLSTELEAYWSAITLNGNHFNSRADFLRYANTEVKNHIENENPKQFAENYIKEKYLPNAKYYDSWDPTIDKLKQQMDKAIDNQLEQFNSSLRVLKEKEEKLIAQYYMPVIGKYNELDKISLDIETLSSEIKLKLIEYKQYCTNLSSYSELMTLEPTHCDDI</sequence>
<dbReference type="STRING" id="1123402.SAMN02583745_02286"/>
<keyword evidence="2" id="KW-1185">Reference proteome</keyword>
<proteinExistence type="predicted"/>
<protein>
    <submittedName>
        <fullName evidence="1">Uncharacterized protein</fullName>
    </submittedName>
</protein>
<gene>
    <name evidence="1" type="ORF">SAMN02583745_02286</name>
</gene>
<reference evidence="2" key="1">
    <citation type="submission" date="2016-10" db="EMBL/GenBank/DDBJ databases">
        <authorList>
            <person name="Varghese N."/>
            <person name="Submissions S."/>
        </authorList>
    </citation>
    <scope>NUCLEOTIDE SEQUENCE [LARGE SCALE GENOMIC DNA]</scope>
    <source>
        <strain evidence="2">DSM 18579</strain>
    </source>
</reference>
<organism evidence="1 2">
    <name type="scientific">Thorsellia anophelis DSM 18579</name>
    <dbReference type="NCBI Taxonomy" id="1123402"/>
    <lineage>
        <taxon>Bacteria</taxon>
        <taxon>Pseudomonadati</taxon>
        <taxon>Pseudomonadota</taxon>
        <taxon>Gammaproteobacteria</taxon>
        <taxon>Enterobacterales</taxon>
        <taxon>Thorselliaceae</taxon>
        <taxon>Thorsellia</taxon>
    </lineage>
</organism>